<dbReference type="SUPFAM" id="SSF53850">
    <property type="entry name" value="Periplasmic binding protein-like II"/>
    <property type="match status" value="1"/>
</dbReference>
<dbReference type="Gene3D" id="1.10.10.10">
    <property type="entry name" value="Winged helix-like DNA-binding domain superfamily/Winged helix DNA-binding domain"/>
    <property type="match status" value="1"/>
</dbReference>
<dbReference type="FunFam" id="1.10.10.10:FF:000001">
    <property type="entry name" value="LysR family transcriptional regulator"/>
    <property type="match status" value="1"/>
</dbReference>
<dbReference type="Gene3D" id="3.40.190.290">
    <property type="match status" value="1"/>
</dbReference>
<evidence type="ECO:0000256" key="2">
    <source>
        <dbReference type="ARBA" id="ARBA00023015"/>
    </source>
</evidence>
<keyword evidence="7" id="KW-1185">Reference proteome</keyword>
<evidence type="ECO:0000313" key="6">
    <source>
        <dbReference type="EMBL" id="AWB33729.1"/>
    </source>
</evidence>
<dbReference type="OrthoDB" id="116299at2"/>
<dbReference type="GO" id="GO:0006351">
    <property type="term" value="P:DNA-templated transcription"/>
    <property type="evidence" value="ECO:0007669"/>
    <property type="project" value="TreeGrafter"/>
</dbReference>
<evidence type="ECO:0000256" key="1">
    <source>
        <dbReference type="ARBA" id="ARBA00009437"/>
    </source>
</evidence>
<keyword evidence="2" id="KW-0805">Transcription regulation</keyword>
<dbReference type="InterPro" id="IPR000847">
    <property type="entry name" value="LysR_HTH_N"/>
</dbReference>
<dbReference type="PANTHER" id="PTHR30537:SF5">
    <property type="entry name" value="HTH-TYPE TRANSCRIPTIONAL ACTIVATOR TTDR-RELATED"/>
    <property type="match status" value="1"/>
</dbReference>
<dbReference type="GO" id="GO:0003700">
    <property type="term" value="F:DNA-binding transcription factor activity"/>
    <property type="evidence" value="ECO:0007669"/>
    <property type="project" value="InterPro"/>
</dbReference>
<dbReference type="InterPro" id="IPR005119">
    <property type="entry name" value="LysR_subst-bd"/>
</dbReference>
<dbReference type="PROSITE" id="PS50931">
    <property type="entry name" value="HTH_LYSR"/>
    <property type="match status" value="1"/>
</dbReference>
<dbReference type="GO" id="GO:0043565">
    <property type="term" value="F:sequence-specific DNA binding"/>
    <property type="evidence" value="ECO:0007669"/>
    <property type="project" value="TreeGrafter"/>
</dbReference>
<dbReference type="EMBL" id="CP028901">
    <property type="protein sequence ID" value="AWB33729.1"/>
    <property type="molecule type" value="Genomic_DNA"/>
</dbReference>
<dbReference type="KEGG" id="boz:DBV39_08455"/>
<organism evidence="6 7">
    <name type="scientific">Orrella marina</name>
    <dbReference type="NCBI Taxonomy" id="2163011"/>
    <lineage>
        <taxon>Bacteria</taxon>
        <taxon>Pseudomonadati</taxon>
        <taxon>Pseudomonadota</taxon>
        <taxon>Betaproteobacteria</taxon>
        <taxon>Burkholderiales</taxon>
        <taxon>Alcaligenaceae</taxon>
        <taxon>Orrella</taxon>
    </lineage>
</organism>
<gene>
    <name evidence="6" type="ORF">DBV39_08455</name>
</gene>
<dbReference type="Pfam" id="PF00126">
    <property type="entry name" value="HTH_1"/>
    <property type="match status" value="1"/>
</dbReference>
<evidence type="ECO:0000256" key="4">
    <source>
        <dbReference type="ARBA" id="ARBA00023163"/>
    </source>
</evidence>
<proteinExistence type="inferred from homology"/>
<dbReference type="CDD" id="cd08422">
    <property type="entry name" value="PBP2_CrgA_like"/>
    <property type="match status" value="1"/>
</dbReference>
<accession>A0A2R4XJ35</accession>
<dbReference type="Pfam" id="PF03466">
    <property type="entry name" value="LysR_substrate"/>
    <property type="match status" value="1"/>
</dbReference>
<dbReference type="RefSeq" id="WP_108621158.1">
    <property type="nucleotide sequence ID" value="NZ_CP028901.1"/>
</dbReference>
<dbReference type="SUPFAM" id="SSF46785">
    <property type="entry name" value="Winged helix' DNA-binding domain"/>
    <property type="match status" value="1"/>
</dbReference>
<evidence type="ECO:0000256" key="3">
    <source>
        <dbReference type="ARBA" id="ARBA00023125"/>
    </source>
</evidence>
<keyword evidence="3" id="KW-0238">DNA-binding</keyword>
<dbReference type="Proteomes" id="UP000244571">
    <property type="component" value="Chromosome"/>
</dbReference>
<dbReference type="InterPro" id="IPR036388">
    <property type="entry name" value="WH-like_DNA-bd_sf"/>
</dbReference>
<evidence type="ECO:0000259" key="5">
    <source>
        <dbReference type="PROSITE" id="PS50931"/>
    </source>
</evidence>
<dbReference type="InterPro" id="IPR058163">
    <property type="entry name" value="LysR-type_TF_proteobact-type"/>
</dbReference>
<sequence>MVDSLASHAGDLVLFATLIEAGSFSAAATRLGVPKSTLSRRLVALEEKLGHRLVTRTTRRLVITEFGERILEHGRRLQEEVQAVSDLVQNEQVQPKGLLRVSLPPDLEQLDLTSMLTRYARLYPEVCVELDVSTRRVDLLADRYDLAVRIARSLPDDSTLVARKLCDINIHLYASPRYLKLKGTPREPAELEWHVCLRYVNSSGEVVPWPLSKGSQTIIHMPKGPVASNSPQLQRDLGLAGMGVVALSDSFLGDAIRDGKLVRILPQWSLPSITIWCVTPGRKLLPASTRAFMKMLSKEMSS</sequence>
<name>A0A2R4XJ35_9BURK</name>
<protein>
    <submittedName>
        <fullName evidence="6">LysR family transcriptional regulator</fullName>
    </submittedName>
</protein>
<evidence type="ECO:0000313" key="7">
    <source>
        <dbReference type="Proteomes" id="UP000244571"/>
    </source>
</evidence>
<dbReference type="InterPro" id="IPR036390">
    <property type="entry name" value="WH_DNA-bd_sf"/>
</dbReference>
<keyword evidence="4" id="KW-0804">Transcription</keyword>
<dbReference type="PANTHER" id="PTHR30537">
    <property type="entry name" value="HTH-TYPE TRANSCRIPTIONAL REGULATOR"/>
    <property type="match status" value="1"/>
</dbReference>
<reference evidence="6 7" key="1">
    <citation type="submission" date="2018-04" db="EMBL/GenBank/DDBJ databases">
        <title>Bordetella sp. HZ20 isolated from seawater.</title>
        <authorList>
            <person name="Sun C."/>
        </authorList>
    </citation>
    <scope>NUCLEOTIDE SEQUENCE [LARGE SCALE GENOMIC DNA]</scope>
    <source>
        <strain evidence="6 7">HZ20</strain>
    </source>
</reference>
<feature type="domain" description="HTH lysR-type" evidence="5">
    <location>
        <begin position="11"/>
        <end position="64"/>
    </location>
</feature>
<comment type="similarity">
    <text evidence="1">Belongs to the LysR transcriptional regulatory family.</text>
</comment>
<dbReference type="AlphaFoldDB" id="A0A2R4XJ35"/>